<dbReference type="RefSeq" id="XP_044550485.1">
    <property type="nucleotide sequence ID" value="XM_044691633.1"/>
</dbReference>
<name>A0AA88GUE8_NAELO</name>
<dbReference type="PANTHER" id="PTHR21354">
    <property type="entry name" value="ZINC FINGER PROTEIN 511"/>
    <property type="match status" value="1"/>
</dbReference>
<dbReference type="EMBL" id="PYSW02000015">
    <property type="protein sequence ID" value="KAG2386493.1"/>
    <property type="molecule type" value="Genomic_DNA"/>
</dbReference>
<dbReference type="InterPro" id="IPR039258">
    <property type="entry name" value="ZNF511"/>
</dbReference>
<feature type="domain" description="C2H2-type" evidence="1">
    <location>
        <begin position="95"/>
        <end position="116"/>
    </location>
</feature>
<dbReference type="InterPro" id="IPR013087">
    <property type="entry name" value="Znf_C2H2_type"/>
</dbReference>
<gene>
    <name evidence="2" type="ORF">C9374_002237</name>
</gene>
<evidence type="ECO:0000259" key="1">
    <source>
        <dbReference type="PROSITE" id="PS00028"/>
    </source>
</evidence>
<organism evidence="2 3">
    <name type="scientific">Naegleria lovaniensis</name>
    <name type="common">Amoeba</name>
    <dbReference type="NCBI Taxonomy" id="51637"/>
    <lineage>
        <taxon>Eukaryota</taxon>
        <taxon>Discoba</taxon>
        <taxon>Heterolobosea</taxon>
        <taxon>Tetramitia</taxon>
        <taxon>Eutetramitia</taxon>
        <taxon>Vahlkampfiidae</taxon>
        <taxon>Naegleria</taxon>
    </lineage>
</organism>
<dbReference type="GeneID" id="68094693"/>
<dbReference type="AlphaFoldDB" id="A0AA88GUE8"/>
<dbReference type="PANTHER" id="PTHR21354:SF0">
    <property type="entry name" value="ZINC FINGER PROTEIN 511"/>
    <property type="match status" value="1"/>
</dbReference>
<comment type="caution">
    <text evidence="2">The sequence shown here is derived from an EMBL/GenBank/DDBJ whole genome shotgun (WGS) entry which is preliminary data.</text>
</comment>
<reference evidence="2 3" key="1">
    <citation type="journal article" date="2018" name="BMC Genomics">
        <title>The genome of Naegleria lovaniensis, the basis for a comparative approach to unravel pathogenicity factors of the human pathogenic amoeba N. fowleri.</title>
        <authorList>
            <person name="Liechti N."/>
            <person name="Schurch N."/>
            <person name="Bruggmann R."/>
            <person name="Wittwer M."/>
        </authorList>
    </citation>
    <scope>NUCLEOTIDE SEQUENCE [LARGE SCALE GENOMIC DNA]</scope>
    <source>
        <strain evidence="2 3">ATCC 30569</strain>
    </source>
</reference>
<dbReference type="PROSITE" id="PS00028">
    <property type="entry name" value="ZINC_FINGER_C2H2_1"/>
    <property type="match status" value="1"/>
</dbReference>
<keyword evidence="3" id="KW-1185">Reference proteome</keyword>
<proteinExistence type="predicted"/>
<sequence length="189" mass="22140">MHFTPTRRLISPFDSFFSTNTHSESTWQSQTKYKAIEPSEPLSLDDSEILETQNNQSSGNLDHTVASVYCEMCGEELKDMFEYEHHYESVHCHLCSECELIFPSAYLLGVHLEESHSSYFEVCLHKNKDSKMYQCLVEDKSICHEMFKTSEERDLHMISHHMYEPGFRFEKMGRPLNNFGETSNDEMLE</sequence>
<accession>A0AA88GUE8</accession>
<evidence type="ECO:0000313" key="3">
    <source>
        <dbReference type="Proteomes" id="UP000816034"/>
    </source>
</evidence>
<dbReference type="SMART" id="SM00355">
    <property type="entry name" value="ZnF_C2H2"/>
    <property type="match status" value="3"/>
</dbReference>
<protein>
    <recommendedName>
        <fullName evidence="1">C2H2-type domain-containing protein</fullName>
    </recommendedName>
</protein>
<evidence type="ECO:0000313" key="2">
    <source>
        <dbReference type="EMBL" id="KAG2386493.1"/>
    </source>
</evidence>
<dbReference type="Proteomes" id="UP000816034">
    <property type="component" value="Unassembled WGS sequence"/>
</dbReference>